<evidence type="ECO:0000256" key="5">
    <source>
        <dbReference type="ARBA" id="ARBA00023141"/>
    </source>
</evidence>
<dbReference type="HAMAP" id="MF_00210">
    <property type="entry name" value="EPSP_synth"/>
    <property type="match status" value="1"/>
</dbReference>
<dbReference type="PANTHER" id="PTHR21090:SF5">
    <property type="entry name" value="PENTAFUNCTIONAL AROM POLYPEPTIDE"/>
    <property type="match status" value="1"/>
</dbReference>
<dbReference type="Gene3D" id="3.65.10.10">
    <property type="entry name" value="Enolpyruvate transferase domain"/>
    <property type="match status" value="2"/>
</dbReference>
<comment type="pathway">
    <text evidence="1 7">Metabolic intermediate biosynthesis; chorismate biosynthesis; chorismate from D-erythrose 4-phosphate and phosphoenolpyruvate: step 6/7.</text>
</comment>
<keyword evidence="5 7" id="KW-0057">Aromatic amino acid biosynthesis</keyword>
<feature type="binding site" evidence="7">
    <location>
        <position position="26"/>
    </location>
    <ligand>
        <name>phosphoenolpyruvate</name>
        <dbReference type="ChEBI" id="CHEBI:58702"/>
    </ligand>
</feature>
<feature type="binding site" evidence="7">
    <location>
        <position position="336"/>
    </location>
    <ligand>
        <name>3-phosphoshikimate</name>
        <dbReference type="ChEBI" id="CHEBI:145989"/>
    </ligand>
</feature>
<feature type="binding site" evidence="7">
    <location>
        <position position="27"/>
    </location>
    <ligand>
        <name>3-phosphoshikimate</name>
        <dbReference type="ChEBI" id="CHEBI:145989"/>
    </ligand>
</feature>
<organism evidence="9 10">
    <name type="scientific">Geothrix limicola</name>
    <dbReference type="NCBI Taxonomy" id="2927978"/>
    <lineage>
        <taxon>Bacteria</taxon>
        <taxon>Pseudomonadati</taxon>
        <taxon>Acidobacteriota</taxon>
        <taxon>Holophagae</taxon>
        <taxon>Holophagales</taxon>
        <taxon>Holophagaceae</taxon>
        <taxon>Geothrix</taxon>
    </lineage>
</organism>
<feature type="binding site" evidence="7">
    <location>
        <position position="340"/>
    </location>
    <ligand>
        <name>phosphoenolpyruvate</name>
        <dbReference type="ChEBI" id="CHEBI:58702"/>
    </ligand>
</feature>
<gene>
    <name evidence="7 9" type="primary">aroA</name>
    <name evidence="9" type="ORF">GETHLI_15740</name>
</gene>
<feature type="binding site" evidence="7">
    <location>
        <position position="170"/>
    </location>
    <ligand>
        <name>3-phosphoshikimate</name>
        <dbReference type="ChEBI" id="CHEBI:145989"/>
    </ligand>
</feature>
<feature type="active site" description="Proton acceptor" evidence="7">
    <location>
        <position position="309"/>
    </location>
</feature>
<comment type="caution">
    <text evidence="9">The sequence shown here is derived from an EMBL/GenBank/DDBJ whole genome shotgun (WGS) entry which is preliminary data.</text>
</comment>
<dbReference type="Pfam" id="PF00275">
    <property type="entry name" value="EPSP_synthase"/>
    <property type="match status" value="1"/>
</dbReference>
<comment type="catalytic activity">
    <reaction evidence="6">
        <text>3-phosphoshikimate + phosphoenolpyruvate = 5-O-(1-carboxyvinyl)-3-phosphoshikimate + phosphate</text>
        <dbReference type="Rhea" id="RHEA:21256"/>
        <dbReference type="ChEBI" id="CHEBI:43474"/>
        <dbReference type="ChEBI" id="CHEBI:57701"/>
        <dbReference type="ChEBI" id="CHEBI:58702"/>
        <dbReference type="ChEBI" id="CHEBI:145989"/>
        <dbReference type="EC" id="2.5.1.19"/>
    </reaction>
    <physiologicalReaction direction="left-to-right" evidence="6">
        <dbReference type="Rhea" id="RHEA:21257"/>
    </physiologicalReaction>
</comment>
<reference evidence="9 10" key="1">
    <citation type="journal article" date="2023" name="Antonie Van Leeuwenhoek">
        <title>Mesoterricola silvestris gen. nov., sp. nov., Mesoterricola sediminis sp. nov., Geothrix oryzae sp. nov., Geothrix edaphica sp. nov., Geothrix rubra sp. nov., and Geothrix limicola sp. nov., six novel members of Acidobacteriota isolated from soils.</title>
        <authorList>
            <person name="Itoh H."/>
            <person name="Sugisawa Y."/>
            <person name="Mise K."/>
            <person name="Xu Z."/>
            <person name="Kuniyasu M."/>
            <person name="Ushijima N."/>
            <person name="Kawano K."/>
            <person name="Kobayashi E."/>
            <person name="Shiratori Y."/>
            <person name="Masuda Y."/>
            <person name="Senoo K."/>
        </authorList>
    </citation>
    <scope>NUCLEOTIDE SEQUENCE [LARGE SCALE GENOMIC DNA]</scope>
    <source>
        <strain evidence="9 10">Red804</strain>
    </source>
</reference>
<comment type="subunit">
    <text evidence="7">Monomer.</text>
</comment>
<evidence type="ECO:0000256" key="6">
    <source>
        <dbReference type="ARBA" id="ARBA00044633"/>
    </source>
</evidence>
<feature type="binding site" evidence="7">
    <location>
        <position position="170"/>
    </location>
    <ligand>
        <name>phosphoenolpyruvate</name>
        <dbReference type="ChEBI" id="CHEBI:58702"/>
    </ligand>
</feature>
<proteinExistence type="inferred from homology"/>
<evidence type="ECO:0000256" key="3">
    <source>
        <dbReference type="ARBA" id="ARBA00022605"/>
    </source>
</evidence>
<accession>A0ABQ5QE02</accession>
<comment type="caution">
    <text evidence="7">Lacks conserved residue(s) required for the propagation of feature annotation.</text>
</comment>
<evidence type="ECO:0000256" key="1">
    <source>
        <dbReference type="ARBA" id="ARBA00004811"/>
    </source>
</evidence>
<evidence type="ECO:0000313" key="10">
    <source>
        <dbReference type="Proteomes" id="UP001165069"/>
    </source>
</evidence>
<evidence type="ECO:0000256" key="2">
    <source>
        <dbReference type="ARBA" id="ARBA00009948"/>
    </source>
</evidence>
<dbReference type="InterPro" id="IPR036968">
    <property type="entry name" value="Enolpyruvate_Tfrase_sf"/>
</dbReference>
<dbReference type="SUPFAM" id="SSF55205">
    <property type="entry name" value="EPT/RTPC-like"/>
    <property type="match status" value="1"/>
</dbReference>
<feature type="binding site" evidence="7">
    <location>
        <position position="31"/>
    </location>
    <ligand>
        <name>3-phosphoshikimate</name>
        <dbReference type="ChEBI" id="CHEBI:145989"/>
    </ligand>
</feature>
<feature type="binding site" evidence="7">
    <location>
        <position position="169"/>
    </location>
    <ligand>
        <name>3-phosphoshikimate</name>
        <dbReference type="ChEBI" id="CHEBI:145989"/>
    </ligand>
</feature>
<feature type="binding site" evidence="7">
    <location>
        <position position="309"/>
    </location>
    <ligand>
        <name>3-phosphoshikimate</name>
        <dbReference type="ChEBI" id="CHEBI:145989"/>
    </ligand>
</feature>
<feature type="binding site" evidence="7">
    <location>
        <position position="168"/>
    </location>
    <ligand>
        <name>3-phosphoshikimate</name>
        <dbReference type="ChEBI" id="CHEBI:145989"/>
    </ligand>
</feature>
<keyword evidence="7" id="KW-0963">Cytoplasm</keyword>
<evidence type="ECO:0000259" key="8">
    <source>
        <dbReference type="Pfam" id="PF00275"/>
    </source>
</evidence>
<feature type="binding site" evidence="7">
    <location>
        <position position="95"/>
    </location>
    <ligand>
        <name>phosphoenolpyruvate</name>
        <dbReference type="ChEBI" id="CHEBI:58702"/>
    </ligand>
</feature>
<dbReference type="EMBL" id="BSDE01000003">
    <property type="protein sequence ID" value="GLH73072.1"/>
    <property type="molecule type" value="Genomic_DNA"/>
</dbReference>
<feature type="binding site" evidence="7">
    <location>
        <position position="384"/>
    </location>
    <ligand>
        <name>phosphoenolpyruvate</name>
        <dbReference type="ChEBI" id="CHEBI:58702"/>
    </ligand>
</feature>
<comment type="similarity">
    <text evidence="2 7">Belongs to the EPSP synthase family.</text>
</comment>
<feature type="binding site" evidence="7">
    <location>
        <position position="124"/>
    </location>
    <ligand>
        <name>phosphoenolpyruvate</name>
        <dbReference type="ChEBI" id="CHEBI:58702"/>
    </ligand>
</feature>
<keyword evidence="10" id="KW-1185">Reference proteome</keyword>
<feature type="binding site" evidence="7">
    <location>
        <position position="26"/>
    </location>
    <ligand>
        <name>3-phosphoshikimate</name>
        <dbReference type="ChEBI" id="CHEBI:145989"/>
    </ligand>
</feature>
<keyword evidence="3 7" id="KW-0028">Amino-acid biosynthesis</keyword>
<dbReference type="InterPro" id="IPR013792">
    <property type="entry name" value="RNA3'P_cycl/enolpyr_Trfase_a/b"/>
</dbReference>
<evidence type="ECO:0000256" key="4">
    <source>
        <dbReference type="ARBA" id="ARBA00022679"/>
    </source>
</evidence>
<feature type="binding site" evidence="7">
    <location>
        <position position="408"/>
    </location>
    <ligand>
        <name>phosphoenolpyruvate</name>
        <dbReference type="ChEBI" id="CHEBI:58702"/>
    </ligand>
</feature>
<dbReference type="RefSeq" id="WP_285573627.1">
    <property type="nucleotide sequence ID" value="NZ_BSDE01000003.1"/>
</dbReference>
<dbReference type="PANTHER" id="PTHR21090">
    <property type="entry name" value="AROM/DEHYDROQUINATE SYNTHASE"/>
    <property type="match status" value="1"/>
</dbReference>
<protein>
    <recommendedName>
        <fullName evidence="7">3-phosphoshikimate 1-carboxyvinyltransferase</fullName>
        <ecNumber evidence="7">2.5.1.19</ecNumber>
    </recommendedName>
    <alternativeName>
        <fullName evidence="7">5-enolpyruvylshikimate-3-phosphate synthase</fullName>
        <shortName evidence="7">EPSP synthase</shortName>
        <shortName evidence="7">EPSPS</shortName>
    </alternativeName>
</protein>
<evidence type="ECO:0000256" key="7">
    <source>
        <dbReference type="HAMAP-Rule" id="MF_00210"/>
    </source>
</evidence>
<dbReference type="EC" id="2.5.1.19" evidence="7"/>
<sequence length="423" mass="45626">MRLSLPEDTHLAPGEPLASVRIPGSKSVTNRALLLAALAPGPSLLRGGLEAEDTRWMRQSLRSLGYALEEADGTWSLRGGARPRAEAPLWLGASGTTLRFLLPWLALCSEGPIHLEGDPRLFERPLGPLLEPLQALGARWLPDESGAWLHPSPTPPQQLDLRVDAHLSSQFLSGLALAAAALPGPSLLTWTEVASPSYLTLTTQWLRRFGCMAELEPGCWRIPGDSLRAGRFELPGDWSGAAAFLAAATATGRTLRLGPLDPEDAQGDRAMIAILEAAGCSLHWVDAQVLEASGRLSRGLDADLTDCPDLGPVLAALAALAPEPSELRGLHTLPLKECDRLDASAELVRWLGGQAEVIGDHTLRIRPGTPPRERPAFDPRNDHRMAFAAALGGLRWGGNLLDPHCVAKTFPDFWEVWRAMLRC</sequence>
<keyword evidence="4 7" id="KW-0808">Transferase</keyword>
<name>A0ABQ5QE02_9BACT</name>
<evidence type="ECO:0000313" key="9">
    <source>
        <dbReference type="EMBL" id="GLH73072.1"/>
    </source>
</evidence>
<feature type="binding site" evidence="7">
    <location>
        <position position="195"/>
    </location>
    <ligand>
        <name>3-phosphoshikimate</name>
        <dbReference type="ChEBI" id="CHEBI:145989"/>
    </ligand>
</feature>
<comment type="subcellular location">
    <subcellularLocation>
        <location evidence="7">Cytoplasm</location>
    </subcellularLocation>
</comment>
<dbReference type="InterPro" id="IPR006264">
    <property type="entry name" value="EPSP_synthase"/>
</dbReference>
<comment type="function">
    <text evidence="7">Catalyzes the transfer of the enolpyruvyl moiety of phosphoenolpyruvate (PEP) to the 5-hydroxyl of shikimate-3-phosphate (S3P) to produce enolpyruvyl shikimate-3-phosphate and inorganic phosphate.</text>
</comment>
<feature type="domain" description="Enolpyruvate transferase" evidence="8">
    <location>
        <begin position="18"/>
        <end position="417"/>
    </location>
</feature>
<dbReference type="InterPro" id="IPR001986">
    <property type="entry name" value="Enolpyruvate_Tfrase_dom"/>
</dbReference>
<dbReference type="Proteomes" id="UP001165069">
    <property type="component" value="Unassembled WGS sequence"/>
</dbReference>
<dbReference type="PIRSF" id="PIRSF000505">
    <property type="entry name" value="EPSPS"/>
    <property type="match status" value="1"/>
</dbReference>